<reference evidence="2 3" key="1">
    <citation type="submission" date="2014-07" db="EMBL/GenBank/DDBJ databases">
        <authorList>
            <person name="Urmite Genomes Urmite Genomes"/>
        </authorList>
    </citation>
    <scope>NUCLEOTIDE SEQUENCE [LARGE SCALE GENOMIC DNA]</scope>
    <source>
        <strain evidence="2 3">20_BN</strain>
    </source>
</reference>
<dbReference type="EMBL" id="CCSF01000001">
    <property type="protein sequence ID" value="CDZ95319.1"/>
    <property type="molecule type" value="Genomic_DNA"/>
</dbReference>
<gene>
    <name evidence="2" type="ORF">BN1079_02652</name>
</gene>
<evidence type="ECO:0000313" key="3">
    <source>
        <dbReference type="Proteomes" id="UP000053902"/>
    </source>
</evidence>
<keyword evidence="3" id="KW-1185">Reference proteome</keyword>
<feature type="chain" id="PRO_5001741433" evidence="1">
    <location>
        <begin position="18"/>
        <end position="117"/>
    </location>
</feature>
<dbReference type="HOGENOM" id="CLU_2071110_0_0_6"/>
<protein>
    <submittedName>
        <fullName evidence="2">NADH:ubiquinone oxidoreductase 49 kD subunit 7</fullName>
    </submittedName>
</protein>
<dbReference type="RefSeq" id="WP_037024974.1">
    <property type="nucleotide sequence ID" value="NZ_CCSF01000001.1"/>
</dbReference>
<feature type="signal peptide" evidence="1">
    <location>
        <begin position="1"/>
        <end position="17"/>
    </location>
</feature>
<accession>A0A078LVS4</accession>
<evidence type="ECO:0000313" key="2">
    <source>
        <dbReference type="EMBL" id="CDZ95319.1"/>
    </source>
</evidence>
<keyword evidence="1" id="KW-0732">Signal</keyword>
<proteinExistence type="predicted"/>
<dbReference type="AlphaFoldDB" id="A0A078LVS4"/>
<evidence type="ECO:0000256" key="1">
    <source>
        <dbReference type="SAM" id="SignalP"/>
    </source>
</evidence>
<keyword evidence="2" id="KW-0830">Ubiquinone</keyword>
<dbReference type="Proteomes" id="UP000053902">
    <property type="component" value="Unassembled WGS sequence"/>
</dbReference>
<organism evidence="2 3">
    <name type="scientific">Pseudomonas saudiphocaensis</name>
    <dbReference type="NCBI Taxonomy" id="1499686"/>
    <lineage>
        <taxon>Bacteria</taxon>
        <taxon>Pseudomonadati</taxon>
        <taxon>Pseudomonadota</taxon>
        <taxon>Gammaproteobacteria</taxon>
        <taxon>Pseudomonadales</taxon>
        <taxon>Pseudomonadaceae</taxon>
        <taxon>Pseudomonas</taxon>
    </lineage>
</organism>
<dbReference type="OrthoDB" id="7013721at2"/>
<sequence>MRLLALCMLLATGQALAEACIVTSSGAGVEVKVCQDNINIPTELFRSGYCQPQLAGQEVRVEFVEQCPSGAFGICRNAEASNFSYRQDIHYYGVASDARYLQPACELNSNGQWQADD</sequence>
<name>A0A078LVS4_9PSED</name>